<proteinExistence type="predicted"/>
<evidence type="ECO:0000313" key="2">
    <source>
        <dbReference type="Proteomes" id="UP000639772"/>
    </source>
</evidence>
<dbReference type="EMBL" id="JADCNM010000004">
    <property type="protein sequence ID" value="KAG0486912.1"/>
    <property type="molecule type" value="Genomic_DNA"/>
</dbReference>
<name>A0A835RJ30_VANPL</name>
<dbReference type="Proteomes" id="UP000639772">
    <property type="component" value="Unassembled WGS sequence"/>
</dbReference>
<organism evidence="1 2">
    <name type="scientific">Vanilla planifolia</name>
    <name type="common">Vanilla</name>
    <dbReference type="NCBI Taxonomy" id="51239"/>
    <lineage>
        <taxon>Eukaryota</taxon>
        <taxon>Viridiplantae</taxon>
        <taxon>Streptophyta</taxon>
        <taxon>Embryophyta</taxon>
        <taxon>Tracheophyta</taxon>
        <taxon>Spermatophyta</taxon>
        <taxon>Magnoliopsida</taxon>
        <taxon>Liliopsida</taxon>
        <taxon>Asparagales</taxon>
        <taxon>Orchidaceae</taxon>
        <taxon>Vanilloideae</taxon>
        <taxon>Vanilleae</taxon>
        <taxon>Vanilla</taxon>
    </lineage>
</organism>
<evidence type="ECO:0000313" key="1">
    <source>
        <dbReference type="EMBL" id="KAG0486912.1"/>
    </source>
</evidence>
<sequence>MLSTKTSSMSLEPPTSTKFVEWLSRDARKLPADPSHHRQVLCVGFAAPIIATGNQLNYSVPDFYSLTAFLLIGWEKKLLINSNAEDQCRGGFISEM</sequence>
<reference evidence="1 2" key="1">
    <citation type="journal article" date="2020" name="Nat. Food">
        <title>A phased Vanilla planifolia genome enables genetic improvement of flavour and production.</title>
        <authorList>
            <person name="Hasing T."/>
            <person name="Tang H."/>
            <person name="Brym M."/>
            <person name="Khazi F."/>
            <person name="Huang T."/>
            <person name="Chambers A.H."/>
        </authorList>
    </citation>
    <scope>NUCLEOTIDE SEQUENCE [LARGE SCALE GENOMIC DNA]</scope>
    <source>
        <tissue evidence="1">Leaf</tissue>
    </source>
</reference>
<gene>
    <name evidence="1" type="ORF">HPP92_009007</name>
</gene>
<protein>
    <submittedName>
        <fullName evidence="1">Uncharacterized protein</fullName>
    </submittedName>
</protein>
<comment type="caution">
    <text evidence="1">The sequence shown here is derived from an EMBL/GenBank/DDBJ whole genome shotgun (WGS) entry which is preliminary data.</text>
</comment>
<accession>A0A835RJ30</accession>
<dbReference type="AlphaFoldDB" id="A0A835RJ30"/>